<name>A0A5C5YP27_9BACT</name>
<organism evidence="2 3">
    <name type="scientific">Novipirellula herctigrandis</name>
    <dbReference type="NCBI Taxonomy" id="2527986"/>
    <lineage>
        <taxon>Bacteria</taxon>
        <taxon>Pseudomonadati</taxon>
        <taxon>Planctomycetota</taxon>
        <taxon>Planctomycetia</taxon>
        <taxon>Pirellulales</taxon>
        <taxon>Pirellulaceae</taxon>
        <taxon>Novipirellula</taxon>
    </lineage>
</organism>
<keyword evidence="1" id="KW-0732">Signal</keyword>
<accession>A0A5C5YP27</accession>
<dbReference type="EMBL" id="SJPJ01000002">
    <property type="protein sequence ID" value="TWT76664.1"/>
    <property type="molecule type" value="Genomic_DNA"/>
</dbReference>
<feature type="signal peptide" evidence="1">
    <location>
        <begin position="1"/>
        <end position="19"/>
    </location>
</feature>
<protein>
    <recommendedName>
        <fullName evidence="4">Secreted protein</fullName>
    </recommendedName>
</protein>
<keyword evidence="3" id="KW-1185">Reference proteome</keyword>
<evidence type="ECO:0000313" key="3">
    <source>
        <dbReference type="Proteomes" id="UP000315010"/>
    </source>
</evidence>
<evidence type="ECO:0008006" key="4">
    <source>
        <dbReference type="Google" id="ProtNLM"/>
    </source>
</evidence>
<gene>
    <name evidence="2" type="ORF">CA13_71610</name>
</gene>
<dbReference type="Proteomes" id="UP000315010">
    <property type="component" value="Unassembled WGS sequence"/>
</dbReference>
<feature type="chain" id="PRO_5022660419" description="Secreted protein" evidence="1">
    <location>
        <begin position="20"/>
        <end position="61"/>
    </location>
</feature>
<dbReference type="PROSITE" id="PS51257">
    <property type="entry name" value="PROKAR_LIPOPROTEIN"/>
    <property type="match status" value="1"/>
</dbReference>
<sequence length="61" mass="6658" precursor="true">MNRVLVLSCFMLCCLPLSVGCGSGSGPVELKSVESITADEIEAQEDYAKQRAQREREQHGS</sequence>
<evidence type="ECO:0000313" key="2">
    <source>
        <dbReference type="EMBL" id="TWT76664.1"/>
    </source>
</evidence>
<evidence type="ECO:0000256" key="1">
    <source>
        <dbReference type="SAM" id="SignalP"/>
    </source>
</evidence>
<dbReference type="AlphaFoldDB" id="A0A5C5YP27"/>
<reference evidence="2 3" key="1">
    <citation type="submission" date="2019-02" db="EMBL/GenBank/DDBJ databases">
        <title>Deep-cultivation of Planctomycetes and their phenomic and genomic characterization uncovers novel biology.</title>
        <authorList>
            <person name="Wiegand S."/>
            <person name="Jogler M."/>
            <person name="Boedeker C."/>
            <person name="Pinto D."/>
            <person name="Vollmers J."/>
            <person name="Rivas-Marin E."/>
            <person name="Kohn T."/>
            <person name="Peeters S.H."/>
            <person name="Heuer A."/>
            <person name="Rast P."/>
            <person name="Oberbeckmann S."/>
            <person name="Bunk B."/>
            <person name="Jeske O."/>
            <person name="Meyerdierks A."/>
            <person name="Storesund J.E."/>
            <person name="Kallscheuer N."/>
            <person name="Luecker S."/>
            <person name="Lage O.M."/>
            <person name="Pohl T."/>
            <person name="Merkel B.J."/>
            <person name="Hornburger P."/>
            <person name="Mueller R.-W."/>
            <person name="Bruemmer F."/>
            <person name="Labrenz M."/>
            <person name="Spormann A.M."/>
            <person name="Op Den Camp H."/>
            <person name="Overmann J."/>
            <person name="Amann R."/>
            <person name="Jetten M.S.M."/>
            <person name="Mascher T."/>
            <person name="Medema M.H."/>
            <person name="Devos D.P."/>
            <person name="Kaster A.-K."/>
            <person name="Ovreas L."/>
            <person name="Rohde M."/>
            <person name="Galperin M.Y."/>
            <person name="Jogler C."/>
        </authorList>
    </citation>
    <scope>NUCLEOTIDE SEQUENCE [LARGE SCALE GENOMIC DNA]</scope>
    <source>
        <strain evidence="2 3">CA13</strain>
    </source>
</reference>
<comment type="caution">
    <text evidence="2">The sequence shown here is derived from an EMBL/GenBank/DDBJ whole genome shotgun (WGS) entry which is preliminary data.</text>
</comment>
<proteinExistence type="predicted"/>